<dbReference type="Proteomes" id="UP000694843">
    <property type="component" value="Unplaced"/>
</dbReference>
<keyword evidence="6 7" id="KW-1015">Disulfide bond</keyword>
<dbReference type="PROSITE" id="PS50068">
    <property type="entry name" value="LDLRA_2"/>
    <property type="match status" value="2"/>
</dbReference>
<evidence type="ECO:0000256" key="2">
    <source>
        <dbReference type="ARBA" id="ARBA00022692"/>
    </source>
</evidence>
<dbReference type="InterPro" id="IPR050685">
    <property type="entry name" value="LDLR"/>
</dbReference>
<evidence type="ECO:0000256" key="1">
    <source>
        <dbReference type="ARBA" id="ARBA00004167"/>
    </source>
</evidence>
<dbReference type="RefSeq" id="XP_047740758.1">
    <property type="nucleotide sequence ID" value="XM_047884802.1"/>
</dbReference>
<evidence type="ECO:0000256" key="4">
    <source>
        <dbReference type="ARBA" id="ARBA00022989"/>
    </source>
</evidence>
<dbReference type="InterPro" id="IPR002172">
    <property type="entry name" value="LDrepeatLR_classA_rpt"/>
</dbReference>
<dbReference type="SUPFAM" id="SSF57424">
    <property type="entry name" value="LDL receptor-like module"/>
    <property type="match status" value="2"/>
</dbReference>
<protein>
    <submittedName>
        <fullName evidence="9">Very low-density lipoprotein receptor-like</fullName>
    </submittedName>
</protein>
<keyword evidence="2" id="KW-0812">Transmembrane</keyword>
<organism evidence="8 9">
    <name type="scientific">Hyalella azteca</name>
    <name type="common">Amphipod</name>
    <dbReference type="NCBI Taxonomy" id="294128"/>
    <lineage>
        <taxon>Eukaryota</taxon>
        <taxon>Metazoa</taxon>
        <taxon>Ecdysozoa</taxon>
        <taxon>Arthropoda</taxon>
        <taxon>Crustacea</taxon>
        <taxon>Multicrustacea</taxon>
        <taxon>Malacostraca</taxon>
        <taxon>Eumalacostraca</taxon>
        <taxon>Peracarida</taxon>
        <taxon>Amphipoda</taxon>
        <taxon>Senticaudata</taxon>
        <taxon>Talitrida</taxon>
        <taxon>Talitroidea</taxon>
        <taxon>Hyalellidae</taxon>
        <taxon>Hyalella</taxon>
    </lineage>
</organism>
<accession>A0A979FVZ9</accession>
<comment type="caution">
    <text evidence="7">Lacks conserved residue(s) required for the propagation of feature annotation.</text>
</comment>
<keyword evidence="5" id="KW-0472">Membrane</keyword>
<dbReference type="PANTHER" id="PTHR24270:SF61">
    <property type="entry name" value="EGF-LIKE DOMAIN-CONTAINING PROTEIN"/>
    <property type="match status" value="1"/>
</dbReference>
<dbReference type="Gene3D" id="4.10.400.10">
    <property type="entry name" value="Low-density Lipoprotein Receptor"/>
    <property type="match status" value="2"/>
</dbReference>
<feature type="non-terminal residue" evidence="9">
    <location>
        <position position="1"/>
    </location>
</feature>
<dbReference type="GO" id="GO:0005886">
    <property type="term" value="C:plasma membrane"/>
    <property type="evidence" value="ECO:0007669"/>
    <property type="project" value="TreeGrafter"/>
</dbReference>
<dbReference type="OrthoDB" id="10005216at2759"/>
<evidence type="ECO:0000256" key="3">
    <source>
        <dbReference type="ARBA" id="ARBA00022737"/>
    </source>
</evidence>
<reference evidence="9" key="1">
    <citation type="submission" date="2025-08" db="UniProtKB">
        <authorList>
            <consortium name="RefSeq"/>
        </authorList>
    </citation>
    <scope>IDENTIFICATION</scope>
    <source>
        <tissue evidence="9">Whole organism</tissue>
    </source>
</reference>
<keyword evidence="3" id="KW-0677">Repeat</keyword>
<dbReference type="KEGG" id="hazt:108675861"/>
<proteinExistence type="predicted"/>
<feature type="disulfide bond" evidence="7">
    <location>
        <begin position="46"/>
        <end position="61"/>
    </location>
</feature>
<sequence>VQSCTADAYRACSAAVATAVTTEPAVSCTAEELQCGAICLPLSTRCNGASECDDGEDELNCPGSCASNQFHCDGVCFPRKILCNGRTECDDGTDEANCAVGPQSRCDASLCPCSVPGMERVCLPCHELHNVTDTCHKLKSGKPLCSVRKAPGVDIDVLTCGGQDLQLNFGTFERTSRPCIRNMKVPVLTVVLAECWGSATLAL</sequence>
<dbReference type="Pfam" id="PF00057">
    <property type="entry name" value="Ldl_recept_a"/>
    <property type="match status" value="2"/>
</dbReference>
<evidence type="ECO:0000313" key="9">
    <source>
        <dbReference type="RefSeq" id="XP_047740758.1"/>
    </source>
</evidence>
<dbReference type="PRINTS" id="PR00261">
    <property type="entry name" value="LDLRECEPTOR"/>
</dbReference>
<keyword evidence="8" id="KW-1185">Reference proteome</keyword>
<feature type="disulfide bond" evidence="7">
    <location>
        <begin position="83"/>
        <end position="98"/>
    </location>
</feature>
<evidence type="ECO:0000256" key="6">
    <source>
        <dbReference type="ARBA" id="ARBA00023157"/>
    </source>
</evidence>
<comment type="subcellular location">
    <subcellularLocation>
        <location evidence="1">Membrane</location>
        <topology evidence="1">Single-pass membrane protein</topology>
    </subcellularLocation>
</comment>
<dbReference type="InterPro" id="IPR036055">
    <property type="entry name" value="LDL_receptor-like_sf"/>
</dbReference>
<dbReference type="GeneID" id="108675861"/>
<evidence type="ECO:0000313" key="8">
    <source>
        <dbReference type="Proteomes" id="UP000694843"/>
    </source>
</evidence>
<name>A0A979FVZ9_HYAAZ</name>
<dbReference type="AlphaFoldDB" id="A0A979FVZ9"/>
<dbReference type="SMART" id="SM00192">
    <property type="entry name" value="LDLa"/>
    <property type="match status" value="2"/>
</dbReference>
<feature type="non-terminal residue" evidence="9">
    <location>
        <position position="203"/>
    </location>
</feature>
<dbReference type="CDD" id="cd00112">
    <property type="entry name" value="LDLa"/>
    <property type="match status" value="2"/>
</dbReference>
<keyword evidence="4" id="KW-1133">Transmembrane helix</keyword>
<dbReference type="GO" id="GO:0016192">
    <property type="term" value="P:vesicle-mediated transport"/>
    <property type="evidence" value="ECO:0007669"/>
    <property type="project" value="UniProtKB-ARBA"/>
</dbReference>
<evidence type="ECO:0000256" key="7">
    <source>
        <dbReference type="PROSITE-ProRule" id="PRU00124"/>
    </source>
</evidence>
<gene>
    <name evidence="9" type="primary">LOC108675861</name>
</gene>
<dbReference type="PANTHER" id="PTHR24270">
    <property type="entry name" value="LOW-DENSITY LIPOPROTEIN RECEPTOR-RELATED"/>
    <property type="match status" value="1"/>
</dbReference>
<evidence type="ECO:0000256" key="5">
    <source>
        <dbReference type="ARBA" id="ARBA00023136"/>
    </source>
</evidence>